<evidence type="ECO:0000256" key="2">
    <source>
        <dbReference type="ARBA" id="ARBA00022581"/>
    </source>
</evidence>
<dbReference type="RefSeq" id="YP_009352244.1">
    <property type="nucleotide sequence ID" value="NC_034246.1"/>
</dbReference>
<dbReference type="InterPro" id="IPR006755">
    <property type="entry name" value="Virus_P0"/>
</dbReference>
<sequence>MFVTVPLGSGALQLTFEDESLPQRLEAFNLALLYHLCQNVYSSNDQLCSFIFLLPFVLCGVDLHDAWRFNRAALLRFSNLLGVTVESDLGGTPRVFRAPHTAREDRAVRRENLLRTRSRALGVAVERHPEILSRGRYYFTTFLAICVRDFQQDDSYLVRRRPRAVDPRVVLRDLRDILHSLAFYYAVDDARFAAIMSGFINENFHPDIAVCFRRLVGLPDRRINSSNYKTAMDLFQNSVLQAIFRN</sequence>
<accession>A0A1I9W789</accession>
<dbReference type="KEGG" id="vg:31653052"/>
<organism evidence="5">
    <name type="scientific">Cowpea polerovirus 1</name>
    <dbReference type="NCBI Taxonomy" id="1913124"/>
    <lineage>
        <taxon>Viruses</taxon>
        <taxon>Riboviria</taxon>
        <taxon>Orthornavirae</taxon>
        <taxon>Pisuviricota</taxon>
        <taxon>Pisoniviricetes</taxon>
        <taxon>Sobelivirales</taxon>
        <taxon>Solemoviridae</taxon>
        <taxon>Polerovirus</taxon>
        <taxon>Polerovirus CPPV1</taxon>
    </lineage>
</organism>
<dbReference type="GO" id="GO:0016032">
    <property type="term" value="P:viral process"/>
    <property type="evidence" value="ECO:0007669"/>
    <property type="project" value="InterPro"/>
</dbReference>
<evidence type="ECO:0000256" key="1">
    <source>
        <dbReference type="ARBA" id="ARBA00022463"/>
    </source>
</evidence>
<evidence type="ECO:0000313" key="5">
    <source>
        <dbReference type="EMBL" id="APA23040.1"/>
    </source>
</evidence>
<dbReference type="EMBL" id="KY364846">
    <property type="protein sequence ID" value="AQV03227.1"/>
    <property type="molecule type" value="Genomic_RNA"/>
</dbReference>
<dbReference type="GO" id="GO:0052170">
    <property type="term" value="P:symbiont-mediated suppression of host innate immune response"/>
    <property type="evidence" value="ECO:0007669"/>
    <property type="project" value="UniProtKB-KW"/>
</dbReference>
<dbReference type="GeneID" id="31653052"/>
<dbReference type="Proteomes" id="UP000202830">
    <property type="component" value="Segment"/>
</dbReference>
<keyword evidence="7" id="KW-1185">Reference proteome</keyword>
<name>A0A1I9W789_9VIRU</name>
<keyword evidence="1" id="KW-0941">Suppressor of RNA silencing</keyword>
<dbReference type="Pfam" id="PF04662">
    <property type="entry name" value="Luteo_PO"/>
    <property type="match status" value="1"/>
</dbReference>
<evidence type="ECO:0000313" key="7">
    <source>
        <dbReference type="Proteomes" id="UP000202830"/>
    </source>
</evidence>
<keyword evidence="4" id="KW-0899">Viral immunoevasion</keyword>
<keyword evidence="2" id="KW-0945">Host-virus interaction</keyword>
<proteinExistence type="predicted"/>
<evidence type="ECO:0000256" key="3">
    <source>
        <dbReference type="ARBA" id="ARBA00022632"/>
    </source>
</evidence>
<reference evidence="5" key="1">
    <citation type="journal article" date="2016" name="PLoS ONE">
        <title>Metagenomic-Based Screening and Molecular Characterization of Cowpea-Infecting Viruses in Burkina Faso.</title>
        <authorList>
            <person name="Palanga E."/>
            <person name="Filloux D."/>
            <person name="Martin D.P."/>
            <person name="Fernandez E."/>
            <person name="Gargani D."/>
            <person name="Ferdinand R."/>
            <person name="Zabre J."/>
            <person name="Bouda Z."/>
            <person name="Neya J.B."/>
            <person name="Sawadogo M."/>
            <person name="Traore O."/>
            <person name="Peterschmitt M."/>
            <person name="Roumagnac P."/>
        </authorList>
    </citation>
    <scope>NUCLEOTIDE SEQUENCE</scope>
    <source>
        <strain evidence="5">BE167</strain>
    </source>
</reference>
<evidence type="ECO:0000313" key="6">
    <source>
        <dbReference type="EMBL" id="AQV03227.1"/>
    </source>
</evidence>
<evidence type="ECO:0000256" key="4">
    <source>
        <dbReference type="ARBA" id="ARBA00023280"/>
    </source>
</evidence>
<protein>
    <submittedName>
        <fullName evidence="5">p0 protein</fullName>
    </submittedName>
</protein>
<keyword evidence="3" id="KW-1090">Inhibition of host innate immune response by virus</keyword>
<dbReference type="EMBL" id="KX599154">
    <property type="protein sequence ID" value="APA23040.1"/>
    <property type="molecule type" value="Genomic_RNA"/>
</dbReference>
<reference evidence="6" key="2">
    <citation type="journal article" date="2017" name="Arch. Virol.">
        <title>Complete genome sequences of cowpea polerovirus 1 and cowpea polerovirus 2 infecting cowpea plants in Burkina Faso.</title>
        <authorList>
            <person name="Palanga E."/>
            <person name="Martin D.P."/>
            <person name="Galzi S."/>
            <person name="Zabre J."/>
            <person name="Bouda Z."/>
            <person name="Neya J.B."/>
            <person name="Sawadogo M."/>
            <person name="Traore O."/>
            <person name="Peterschmitt M."/>
            <person name="Roumagnac P."/>
            <person name="Filloux D."/>
        </authorList>
    </citation>
    <scope>NUCLEOTIDE SEQUENCE [LARGE SCALE GENOMIC DNA]</scope>
    <source>
        <strain evidence="6">BE167</strain>
    </source>
</reference>